<dbReference type="PANTHER" id="PTHR33112:SF1">
    <property type="entry name" value="HETEROKARYON INCOMPATIBILITY DOMAIN-CONTAINING PROTEIN"/>
    <property type="match status" value="1"/>
</dbReference>
<dbReference type="PANTHER" id="PTHR33112">
    <property type="entry name" value="DOMAIN PROTEIN, PUTATIVE-RELATED"/>
    <property type="match status" value="1"/>
</dbReference>
<dbReference type="InterPro" id="IPR010730">
    <property type="entry name" value="HET"/>
</dbReference>
<dbReference type="AlphaFoldDB" id="A0A9P6CDR1"/>
<evidence type="ECO:0000259" key="1">
    <source>
        <dbReference type="Pfam" id="PF06985"/>
    </source>
</evidence>
<dbReference type="OrthoDB" id="5122891at2759"/>
<protein>
    <submittedName>
        <fullName evidence="2">Heterokaryon incompatibility protein-domain-containing protein</fullName>
    </submittedName>
</protein>
<organism evidence="2 3">
    <name type="scientific">Collybia nuda</name>
    <dbReference type="NCBI Taxonomy" id="64659"/>
    <lineage>
        <taxon>Eukaryota</taxon>
        <taxon>Fungi</taxon>
        <taxon>Dikarya</taxon>
        <taxon>Basidiomycota</taxon>
        <taxon>Agaricomycotina</taxon>
        <taxon>Agaricomycetes</taxon>
        <taxon>Agaricomycetidae</taxon>
        <taxon>Agaricales</taxon>
        <taxon>Tricholomatineae</taxon>
        <taxon>Clitocybaceae</taxon>
        <taxon>Collybia</taxon>
    </lineage>
</organism>
<feature type="non-terminal residue" evidence="2">
    <location>
        <position position="203"/>
    </location>
</feature>
<keyword evidence="3" id="KW-1185">Reference proteome</keyword>
<dbReference type="EMBL" id="MU150378">
    <property type="protein sequence ID" value="KAF9457283.1"/>
    <property type="molecule type" value="Genomic_DNA"/>
</dbReference>
<dbReference type="Pfam" id="PF06985">
    <property type="entry name" value="HET"/>
    <property type="match status" value="1"/>
</dbReference>
<proteinExistence type="predicted"/>
<accession>A0A9P6CDR1</accession>
<evidence type="ECO:0000313" key="3">
    <source>
        <dbReference type="Proteomes" id="UP000807353"/>
    </source>
</evidence>
<sequence>MSVEIAISTSLPLKLDDLHKSFEWSLDNATGKTLSVGSQATPKNFRLIDCKAFCEENIIRVVEWNSLDVIHTIPYIATSYVWKGNKKSQFSDSFAIEGATDGDRFNIEVFRLLCVTTLDHDAQYLWLDKFCIMQTNREDKNWQIQNMANIYKNSSWCAVLLGGLGGLVGLDETTTWINRSWTLQEALLPRRVYCIFKWDQGPG</sequence>
<dbReference type="Proteomes" id="UP000807353">
    <property type="component" value="Unassembled WGS sequence"/>
</dbReference>
<reference evidence="2" key="1">
    <citation type="submission" date="2020-11" db="EMBL/GenBank/DDBJ databases">
        <authorList>
            <consortium name="DOE Joint Genome Institute"/>
            <person name="Ahrendt S."/>
            <person name="Riley R."/>
            <person name="Andreopoulos W."/>
            <person name="Labutti K."/>
            <person name="Pangilinan J."/>
            <person name="Ruiz-Duenas F.J."/>
            <person name="Barrasa J.M."/>
            <person name="Sanchez-Garcia M."/>
            <person name="Camarero S."/>
            <person name="Miyauchi S."/>
            <person name="Serrano A."/>
            <person name="Linde D."/>
            <person name="Babiker R."/>
            <person name="Drula E."/>
            <person name="Ayuso-Fernandez I."/>
            <person name="Pacheco R."/>
            <person name="Padilla G."/>
            <person name="Ferreira P."/>
            <person name="Barriuso J."/>
            <person name="Kellner H."/>
            <person name="Castanera R."/>
            <person name="Alfaro M."/>
            <person name="Ramirez L."/>
            <person name="Pisabarro A.G."/>
            <person name="Kuo A."/>
            <person name="Tritt A."/>
            <person name="Lipzen A."/>
            <person name="He G."/>
            <person name="Yan M."/>
            <person name="Ng V."/>
            <person name="Cullen D."/>
            <person name="Martin F."/>
            <person name="Rosso M.-N."/>
            <person name="Henrissat B."/>
            <person name="Hibbett D."/>
            <person name="Martinez A.T."/>
            <person name="Grigoriev I.V."/>
        </authorList>
    </citation>
    <scope>NUCLEOTIDE SEQUENCE</scope>
    <source>
        <strain evidence="2">CBS 247.69</strain>
    </source>
</reference>
<evidence type="ECO:0000313" key="2">
    <source>
        <dbReference type="EMBL" id="KAF9457283.1"/>
    </source>
</evidence>
<name>A0A9P6CDR1_9AGAR</name>
<gene>
    <name evidence="2" type="ORF">BDZ94DRAFT_1175880</name>
</gene>
<feature type="domain" description="Heterokaryon incompatibility" evidence="1">
    <location>
        <begin position="75"/>
        <end position="163"/>
    </location>
</feature>
<comment type="caution">
    <text evidence="2">The sequence shown here is derived from an EMBL/GenBank/DDBJ whole genome shotgun (WGS) entry which is preliminary data.</text>
</comment>